<dbReference type="GeneID" id="93491555"/>
<sequence length="208" mass="23071">MSEAAKSKVKSVAEAAVPPSKEAYVELLNEMRVHAKKRSSGAARGVLMASPRLQQIHLRSLYLSNGANDPGVKRLEKEAREAGEGQSNQSEKGLVKATEAFQNSGSTDTKSYKEKLEELRKRDQKAAEERIDKIYDAAINEVDKFPASADAVIGFMENFGNLFNGVLNKIGDFFIEIGQKILSWLKNVWEKITNTFNSVVSWIGGWFS</sequence>
<reference evidence="2" key="1">
    <citation type="submission" date="2017-10" db="EMBL/GenBank/DDBJ databases">
        <title>FDA dAtabase for Regulatory Grade micrObial Sequences (FDA-ARGOS): Supporting development and validation of Infectious Disease Dx tests.</title>
        <authorList>
            <person name="Goldberg B."/>
            <person name="Campos J."/>
            <person name="Tallon L."/>
            <person name="Sadzewicz L."/>
            <person name="Ott S."/>
            <person name="Zhao X."/>
            <person name="Nagaraj S."/>
            <person name="Vavikolanu K."/>
            <person name="Aluvathingal J."/>
            <person name="Nadendla S."/>
            <person name="Geyer C."/>
            <person name="Sichtig H."/>
        </authorList>
    </citation>
    <scope>NUCLEOTIDE SEQUENCE [LARGE SCALE GENOMIC DNA]</scope>
    <source>
        <strain evidence="2">FDAARGOS_376</strain>
    </source>
</reference>
<dbReference type="AlphaFoldDB" id="A0A2C5W942"/>
<dbReference type="RefSeq" id="WP_064589562.1">
    <property type="nucleotide sequence ID" value="NZ_PDKZ01000002.1"/>
</dbReference>
<evidence type="ECO:0000313" key="1">
    <source>
        <dbReference type="EMBL" id="PHH41173.1"/>
    </source>
</evidence>
<dbReference type="Proteomes" id="UP000222460">
    <property type="component" value="Unassembled WGS sequence"/>
</dbReference>
<organism evidence="1 2">
    <name type="scientific">Pseudomonas putida</name>
    <name type="common">Arthrobacter siderocapsulatus</name>
    <dbReference type="NCBI Taxonomy" id="303"/>
    <lineage>
        <taxon>Bacteria</taxon>
        <taxon>Pseudomonadati</taxon>
        <taxon>Pseudomonadota</taxon>
        <taxon>Gammaproteobacteria</taxon>
        <taxon>Pseudomonadales</taxon>
        <taxon>Pseudomonadaceae</taxon>
        <taxon>Pseudomonas</taxon>
    </lineage>
</organism>
<protein>
    <submittedName>
        <fullName evidence="1">Uncharacterized protein</fullName>
    </submittedName>
</protein>
<name>A0A2C5W942_PSEPU</name>
<accession>A0A2C5W942</accession>
<proteinExistence type="predicted"/>
<gene>
    <name evidence="1" type="ORF">CRX57_13675</name>
</gene>
<evidence type="ECO:0000313" key="2">
    <source>
        <dbReference type="Proteomes" id="UP000222460"/>
    </source>
</evidence>
<dbReference type="EMBL" id="PDKZ01000002">
    <property type="protein sequence ID" value="PHH41173.1"/>
    <property type="molecule type" value="Genomic_DNA"/>
</dbReference>
<comment type="caution">
    <text evidence="1">The sequence shown here is derived from an EMBL/GenBank/DDBJ whole genome shotgun (WGS) entry which is preliminary data.</text>
</comment>